<organism evidence="1 2">
    <name type="scientific">Avena sativa</name>
    <name type="common">Oat</name>
    <dbReference type="NCBI Taxonomy" id="4498"/>
    <lineage>
        <taxon>Eukaryota</taxon>
        <taxon>Viridiplantae</taxon>
        <taxon>Streptophyta</taxon>
        <taxon>Embryophyta</taxon>
        <taxon>Tracheophyta</taxon>
        <taxon>Spermatophyta</taxon>
        <taxon>Magnoliopsida</taxon>
        <taxon>Liliopsida</taxon>
        <taxon>Poales</taxon>
        <taxon>Poaceae</taxon>
        <taxon>BOP clade</taxon>
        <taxon>Pooideae</taxon>
        <taxon>Poodae</taxon>
        <taxon>Poeae</taxon>
        <taxon>Poeae Chloroplast Group 1 (Aveneae type)</taxon>
        <taxon>Aveninae</taxon>
        <taxon>Avena</taxon>
    </lineage>
</organism>
<accession>A0ACD5WX40</accession>
<sequence>MKMVKATLYLLVAFAAASCAFAGRVLDEHPAAAPPVGAPLPAEPPVDLVAAPAAALPLPSNAAGAGGLAPTPAGAVTANGGVIAGDRSLTFFMHDILGAGSKPSVLMATGVVVASDADPVNLVQNNIGDKGIPSADAGDLPTAARPQSLLPGTTTIIDEDLTEGHEFGAAIVGSAQGFHVASSRDGASKTVVLTAMFGGGEVHGDTLSFVGVHRTAATASHLTIVGGTGKYWNVKGFAAIQTLQTDDKHTHRHTTDSGKSLLQFDVHLS</sequence>
<evidence type="ECO:0000313" key="1">
    <source>
        <dbReference type="EnsemblPlants" id="AVESA.00010b.r2.4CG1323800.1.CDS.1"/>
    </source>
</evidence>
<evidence type="ECO:0000313" key="2">
    <source>
        <dbReference type="Proteomes" id="UP001732700"/>
    </source>
</evidence>
<keyword evidence="2" id="KW-1185">Reference proteome</keyword>
<dbReference type="EnsemblPlants" id="AVESA.00010b.r2.4CG1323800.1">
    <property type="protein sequence ID" value="AVESA.00010b.r2.4CG1323800.1.CDS.1"/>
    <property type="gene ID" value="AVESA.00010b.r2.4CG1323800"/>
</dbReference>
<reference evidence="1" key="2">
    <citation type="submission" date="2025-09" db="UniProtKB">
        <authorList>
            <consortium name="EnsemblPlants"/>
        </authorList>
    </citation>
    <scope>IDENTIFICATION</scope>
</reference>
<proteinExistence type="predicted"/>
<name>A0ACD5WX40_AVESA</name>
<protein>
    <submittedName>
        <fullName evidence="1">Uncharacterized protein</fullName>
    </submittedName>
</protein>
<reference evidence="1" key="1">
    <citation type="submission" date="2021-05" db="EMBL/GenBank/DDBJ databases">
        <authorList>
            <person name="Scholz U."/>
            <person name="Mascher M."/>
            <person name="Fiebig A."/>
        </authorList>
    </citation>
    <scope>NUCLEOTIDE SEQUENCE [LARGE SCALE GENOMIC DNA]</scope>
</reference>
<dbReference type="Proteomes" id="UP001732700">
    <property type="component" value="Chromosome 4C"/>
</dbReference>